<keyword evidence="2" id="KW-1185">Reference proteome</keyword>
<evidence type="ECO:0000313" key="2">
    <source>
        <dbReference type="Proteomes" id="UP000199032"/>
    </source>
</evidence>
<protein>
    <recommendedName>
        <fullName evidence="3">Cytochrome c domain-containing protein</fullName>
    </recommendedName>
</protein>
<dbReference type="Proteomes" id="UP000199032">
    <property type="component" value="Unassembled WGS sequence"/>
</dbReference>
<dbReference type="GO" id="GO:0020037">
    <property type="term" value="F:heme binding"/>
    <property type="evidence" value="ECO:0007669"/>
    <property type="project" value="InterPro"/>
</dbReference>
<dbReference type="SUPFAM" id="SSF46626">
    <property type="entry name" value="Cytochrome c"/>
    <property type="match status" value="1"/>
</dbReference>
<dbReference type="RefSeq" id="WP_090746092.1">
    <property type="nucleotide sequence ID" value="NZ_CZQA01000001.1"/>
</dbReference>
<evidence type="ECO:0000313" key="1">
    <source>
        <dbReference type="EMBL" id="CUS34251.1"/>
    </source>
</evidence>
<dbReference type="GO" id="GO:0009055">
    <property type="term" value="F:electron transfer activity"/>
    <property type="evidence" value="ECO:0007669"/>
    <property type="project" value="InterPro"/>
</dbReference>
<dbReference type="InterPro" id="IPR036909">
    <property type="entry name" value="Cyt_c-like_dom_sf"/>
</dbReference>
<name>A0A0S4LEE7_9BACT</name>
<organism evidence="1 2">
    <name type="scientific">Candidatus Nitrospira nitrosa</name>
    <dbReference type="NCBI Taxonomy" id="1742972"/>
    <lineage>
        <taxon>Bacteria</taxon>
        <taxon>Pseudomonadati</taxon>
        <taxon>Nitrospirota</taxon>
        <taxon>Nitrospiria</taxon>
        <taxon>Nitrospirales</taxon>
        <taxon>Nitrospiraceae</taxon>
        <taxon>Nitrospira</taxon>
    </lineage>
</organism>
<dbReference type="Gene3D" id="1.10.760.10">
    <property type="entry name" value="Cytochrome c-like domain"/>
    <property type="match status" value="1"/>
</dbReference>
<dbReference type="STRING" id="1742972.COMA1_11599"/>
<gene>
    <name evidence="1" type="ORF">COMA1_11599</name>
</gene>
<dbReference type="AlphaFoldDB" id="A0A0S4LEE7"/>
<dbReference type="EMBL" id="CZQA01000001">
    <property type="protein sequence ID" value="CUS34251.1"/>
    <property type="molecule type" value="Genomic_DNA"/>
</dbReference>
<dbReference type="PROSITE" id="PS51257">
    <property type="entry name" value="PROKAR_LIPOPROTEIN"/>
    <property type="match status" value="1"/>
</dbReference>
<accession>A0A0S4LEE7</accession>
<proteinExistence type="predicted"/>
<sequence>MRVFDEHVATSICTRGRFSLCALGLMASMWLGGCGAVLTEIPELNTADGRVFAQRCGACHGKPFGSHGITHGVPDPRFRTIMEWQEELTRMDSLMREKGIQPLTGSEREAIVRYLHRHAKS</sequence>
<evidence type="ECO:0008006" key="3">
    <source>
        <dbReference type="Google" id="ProtNLM"/>
    </source>
</evidence>
<reference evidence="1 2" key="1">
    <citation type="submission" date="2015-10" db="EMBL/GenBank/DDBJ databases">
        <authorList>
            <person name="Gilbert D.G."/>
        </authorList>
    </citation>
    <scope>NUCLEOTIDE SEQUENCE [LARGE SCALE GENOMIC DNA]</scope>
    <source>
        <strain evidence="1">COMA1</strain>
    </source>
</reference>